<gene>
    <name evidence="2" type="ORF">H7348_02380</name>
    <name evidence="3" type="ORF">IAU68_10815</name>
</gene>
<dbReference type="InterPro" id="IPR038720">
    <property type="entry name" value="YprB_RNase_H-like_dom"/>
</dbReference>
<dbReference type="EMBL" id="CP061032">
    <property type="protein sequence ID" value="QNP90122.1"/>
    <property type="molecule type" value="Genomic_DNA"/>
</dbReference>
<reference evidence="4 5" key="1">
    <citation type="submission" date="2020-08" db="EMBL/GenBank/DDBJ databases">
        <title>novel species in genus Corynebacterium.</title>
        <authorList>
            <person name="Zhang G."/>
        </authorList>
    </citation>
    <scope>NUCLEOTIDE SEQUENCE [LARGE SCALE GENOMIC DNA]</scope>
    <source>
        <strain evidence="4 5">zg-917</strain>
        <strain evidence="3">Zg-917</strain>
    </source>
</reference>
<dbReference type="InterPro" id="IPR019993">
    <property type="entry name" value="RecB_nuclease_TM0106_put"/>
</dbReference>
<keyword evidence="5" id="KW-1185">Reference proteome</keyword>
<dbReference type="NCBIfam" id="TIGR03491">
    <property type="entry name" value="TM0106 family RecB-like putative nuclease"/>
    <property type="match status" value="1"/>
</dbReference>
<accession>A0A7H0JYK6</accession>
<evidence type="ECO:0000313" key="4">
    <source>
        <dbReference type="Proteomes" id="UP000516235"/>
    </source>
</evidence>
<evidence type="ECO:0000259" key="1">
    <source>
        <dbReference type="Pfam" id="PF13482"/>
    </source>
</evidence>
<dbReference type="RefSeq" id="WP_171193887.1">
    <property type="nucleotide sequence ID" value="NZ_CP061032.1"/>
</dbReference>
<evidence type="ECO:0000313" key="5">
    <source>
        <dbReference type="Proteomes" id="UP000642876"/>
    </source>
</evidence>
<feature type="domain" description="YprB ribonuclease H-like" evidence="1">
    <location>
        <begin position="313"/>
        <end position="484"/>
    </location>
</feature>
<proteinExistence type="predicted"/>
<name>A0A7H0JYK6_9CORY</name>
<dbReference type="Proteomes" id="UP000642876">
    <property type="component" value="Unassembled WGS sequence"/>
</dbReference>
<organism evidence="3 4">
    <name type="scientific">Corynebacterium lujinxingii</name>
    <dbReference type="NCBI Taxonomy" id="2763010"/>
    <lineage>
        <taxon>Bacteria</taxon>
        <taxon>Bacillati</taxon>
        <taxon>Actinomycetota</taxon>
        <taxon>Actinomycetes</taxon>
        <taxon>Mycobacteriales</taxon>
        <taxon>Corynebacteriaceae</taxon>
        <taxon>Corynebacterium</taxon>
    </lineage>
</organism>
<dbReference type="Pfam" id="PF13482">
    <property type="entry name" value="RNase_H_2"/>
    <property type="match status" value="1"/>
</dbReference>
<dbReference type="KEGG" id="cluj:IAU68_10815"/>
<dbReference type="AlphaFoldDB" id="A0A7H0JYK6"/>
<dbReference type="EMBL" id="JACMYE010000002">
    <property type="protein sequence ID" value="MBC3178168.1"/>
    <property type="molecule type" value="Genomic_DNA"/>
</dbReference>
<evidence type="ECO:0000313" key="2">
    <source>
        <dbReference type="EMBL" id="MBC3178168.1"/>
    </source>
</evidence>
<dbReference type="Proteomes" id="UP000516235">
    <property type="component" value="Chromosome"/>
</dbReference>
<sequence>MNTPPQPAQPVRASDLVGCRYRLRQRREHPDVPELPDALLRQPQMDAVRATVFEMLPVKRALGDGRRKAFTRIDIDPGAGVDARVVETRLALKRRAHLITNAALEGTIDGVPTLAEADVLVRTDQGYAPVIISNHRVAREHPHEEIQMVPTGRIGLGAPITVRAKGRHHTVDGYRLAMAYLLLGDLADGRGGVIGQDRTRAYIVDPSRYTQPLRDALAVEIPDEPKRMKQCASCRFWPLCKPRLEELDDISLLLPGGRGDVWRERGLHTVQSLIDSGPAEPAALARAWRAGIPVLRREQMADVPRADVEIDIDMEAYLDQGAYLWGAFDGETYHPFVTWEEVGDAAEEANFNAFWSWLMARRRAAHEAGQTFRAYCYAAGGENHWLRSSARRFASVDADEVAEFIASDEWVDVFALVRRSLVGTDGLGLKVLGPVVGFEWEDDDVDGERSVALRRAGRLGDDAAREMLLRYNEDDCRATRAVRDFLDAGAQGVPEFGAV</sequence>
<evidence type="ECO:0000313" key="3">
    <source>
        <dbReference type="EMBL" id="QNP90122.1"/>
    </source>
</evidence>
<protein>
    <submittedName>
        <fullName evidence="3">TM0106 family RecB-like putative nuclease</fullName>
    </submittedName>
</protein>